<dbReference type="Proteomes" id="UP000289738">
    <property type="component" value="Chromosome B04"/>
</dbReference>
<keyword evidence="4" id="KW-1185">Reference proteome</keyword>
<evidence type="ECO:0000313" key="3">
    <source>
        <dbReference type="EMBL" id="RYR15429.1"/>
    </source>
</evidence>
<name>A0A444ZMJ9_ARAHY</name>
<comment type="caution">
    <text evidence="3">The sequence shown here is derived from an EMBL/GenBank/DDBJ whole genome shotgun (WGS) entry which is preliminary data.</text>
</comment>
<feature type="compositionally biased region" description="Polar residues" evidence="1">
    <location>
        <begin position="104"/>
        <end position="121"/>
    </location>
</feature>
<dbReference type="InterPro" id="IPR046758">
    <property type="entry name" value="Sey1/RHD3-like_3HB"/>
</dbReference>
<gene>
    <name evidence="3" type="ORF">Ahy_B04g072181</name>
</gene>
<feature type="region of interest" description="Disordered" evidence="1">
    <location>
        <begin position="95"/>
        <end position="131"/>
    </location>
</feature>
<dbReference type="EMBL" id="SDMP01000014">
    <property type="protein sequence ID" value="RYR15429.1"/>
    <property type="molecule type" value="Genomic_DNA"/>
</dbReference>
<reference evidence="3 4" key="1">
    <citation type="submission" date="2019-01" db="EMBL/GenBank/DDBJ databases">
        <title>Sequencing of cultivated peanut Arachis hypogaea provides insights into genome evolution and oil improvement.</title>
        <authorList>
            <person name="Chen X."/>
        </authorList>
    </citation>
    <scope>NUCLEOTIDE SEQUENCE [LARGE SCALE GENOMIC DNA]</scope>
    <source>
        <strain evidence="4">cv. Fuhuasheng</strain>
        <tissue evidence="3">Leaves</tissue>
    </source>
</reference>
<sequence length="148" mass="16119">MARVPLCPAFTALPRTGRLSPPSLVPLGYRRLASRQANKSGNNWLPLPWAIVALLILGFNEFMTLLSPKPYGCNMTSRLDSYPVYQASSNYNEPYEKASKGGVPQTNNPWPYLSTSNQTAGSTVSSTTSSKVTILERGTECTASSKEE</sequence>
<accession>A0A444ZMJ9</accession>
<evidence type="ECO:0000313" key="4">
    <source>
        <dbReference type="Proteomes" id="UP000289738"/>
    </source>
</evidence>
<protein>
    <recommendedName>
        <fullName evidence="2">Sey1/RHD3-like three-helix bundle domain-containing protein</fullName>
    </recommendedName>
</protein>
<evidence type="ECO:0000259" key="2">
    <source>
        <dbReference type="Pfam" id="PF20428"/>
    </source>
</evidence>
<feature type="compositionally biased region" description="Low complexity" evidence="1">
    <location>
        <begin position="122"/>
        <end position="131"/>
    </location>
</feature>
<organism evidence="3 4">
    <name type="scientific">Arachis hypogaea</name>
    <name type="common">Peanut</name>
    <dbReference type="NCBI Taxonomy" id="3818"/>
    <lineage>
        <taxon>Eukaryota</taxon>
        <taxon>Viridiplantae</taxon>
        <taxon>Streptophyta</taxon>
        <taxon>Embryophyta</taxon>
        <taxon>Tracheophyta</taxon>
        <taxon>Spermatophyta</taxon>
        <taxon>Magnoliopsida</taxon>
        <taxon>eudicotyledons</taxon>
        <taxon>Gunneridae</taxon>
        <taxon>Pentapetalae</taxon>
        <taxon>rosids</taxon>
        <taxon>fabids</taxon>
        <taxon>Fabales</taxon>
        <taxon>Fabaceae</taxon>
        <taxon>Papilionoideae</taxon>
        <taxon>50 kb inversion clade</taxon>
        <taxon>dalbergioids sensu lato</taxon>
        <taxon>Dalbergieae</taxon>
        <taxon>Pterocarpus clade</taxon>
        <taxon>Arachis</taxon>
    </lineage>
</organism>
<dbReference type="AlphaFoldDB" id="A0A444ZMJ9"/>
<dbReference type="Pfam" id="PF20428">
    <property type="entry name" value="Sey1_3HB"/>
    <property type="match status" value="1"/>
</dbReference>
<proteinExistence type="predicted"/>
<feature type="domain" description="Sey1/RHD3-like three-helix bundle" evidence="2">
    <location>
        <begin position="41"/>
        <end position="66"/>
    </location>
</feature>
<evidence type="ECO:0000256" key="1">
    <source>
        <dbReference type="SAM" id="MobiDB-lite"/>
    </source>
</evidence>